<organism evidence="4 5">
    <name type="scientific">Phaeodactylum tricornutum (strain CCAP 1055/1)</name>
    <dbReference type="NCBI Taxonomy" id="556484"/>
    <lineage>
        <taxon>Eukaryota</taxon>
        <taxon>Sar</taxon>
        <taxon>Stramenopiles</taxon>
        <taxon>Ochrophyta</taxon>
        <taxon>Bacillariophyta</taxon>
        <taxon>Bacillariophyceae</taxon>
        <taxon>Bacillariophycidae</taxon>
        <taxon>Naviculales</taxon>
        <taxon>Phaeodactylaceae</taxon>
        <taxon>Phaeodactylum</taxon>
    </lineage>
</organism>
<dbReference type="EMBL" id="CM000621">
    <property type="protein sequence ID" value="EEC45229.1"/>
    <property type="molecule type" value="Genomic_DNA"/>
</dbReference>
<dbReference type="Pfam" id="PF04231">
    <property type="entry name" value="Endonuclease_1"/>
    <property type="match status" value="1"/>
</dbReference>
<dbReference type="KEGG" id="pti:PHATRDRAFT_48915"/>
<feature type="chain" id="PRO_5002853026" evidence="3">
    <location>
        <begin position="19"/>
        <end position="516"/>
    </location>
</feature>
<dbReference type="PANTHER" id="PTHR33607">
    <property type="entry name" value="ENDONUCLEASE-1"/>
    <property type="match status" value="1"/>
</dbReference>
<dbReference type="PaxDb" id="2850-Phatr48915"/>
<name>B7G8U6_PHATC</name>
<dbReference type="InterPro" id="IPR044925">
    <property type="entry name" value="His-Me_finger_sf"/>
</dbReference>
<evidence type="ECO:0000313" key="4">
    <source>
        <dbReference type="EMBL" id="EEC45229.1"/>
    </source>
</evidence>
<dbReference type="GeneID" id="7194986"/>
<keyword evidence="3" id="KW-0732">Signal</keyword>
<dbReference type="SUPFAM" id="SSF54060">
    <property type="entry name" value="His-Me finger endonucleases"/>
    <property type="match status" value="1"/>
</dbReference>
<dbReference type="InterPro" id="IPR007346">
    <property type="entry name" value="Endonuclease-I"/>
</dbReference>
<dbReference type="GO" id="GO:0016787">
    <property type="term" value="F:hydrolase activity"/>
    <property type="evidence" value="ECO:0007669"/>
    <property type="project" value="UniProtKB-KW"/>
</dbReference>
<dbReference type="AlphaFoldDB" id="B7G8U6"/>
<evidence type="ECO:0000256" key="2">
    <source>
        <dbReference type="ARBA" id="ARBA00022801"/>
    </source>
</evidence>
<dbReference type="GO" id="GO:0004518">
    <property type="term" value="F:nuclease activity"/>
    <property type="evidence" value="ECO:0007669"/>
    <property type="project" value="UniProtKB-KW"/>
</dbReference>
<sequence>MMKITALLCLSLVLTTGAQNATSFEGCALNSYYASILADFGTAPTTWGQENVRSLIQNTHRNILPNTATIAGGDDILTALIDLDRGTSNDTVRLLYRNINFPSLPAGDRNSWSREDLWPIERGATRESPALTDVHSKKPADSSVLLKKDRLFFGICGTVENEGACSRPATTETADDTEQDSKIFAPPASFRGDVARSLFYTALRYEEQLGLRLTDCPPFRDGEFGYLSMLLKWHEEDRVSPEEQARNNRACERWQGNRNPFVDYPELVTQYFGQPDTIVDGTRTYSQCTTPTNAPTADPNECSDLKPGDIPVFVLNSDDPDQVVFYPLADIPASIGELYVTDDAWTGTGFQGIEGTITFNVPEEGIKAGQSFGYGKGSPFSDRWQEDPSGLFSLGINGDQIFIYCRNADDLPNFIGGFSYNGNWSNVGLADYGTDKSALPESLQEVGSIALPHADNCLYTGQIAGRKSELLASYENSENWSCENAVRYEIDLSSRGFTVTSLLSLGIAIISLSFTY</sequence>
<dbReference type="OMA" id="VENEGAC"/>
<keyword evidence="2" id="KW-0378">Hydrolase</keyword>
<reference evidence="4 5" key="1">
    <citation type="journal article" date="2008" name="Nature">
        <title>The Phaeodactylum genome reveals the evolutionary history of diatom genomes.</title>
        <authorList>
            <person name="Bowler C."/>
            <person name="Allen A.E."/>
            <person name="Badger J.H."/>
            <person name="Grimwood J."/>
            <person name="Jabbari K."/>
            <person name="Kuo A."/>
            <person name="Maheswari U."/>
            <person name="Martens C."/>
            <person name="Maumus F."/>
            <person name="Otillar R.P."/>
            <person name="Rayko E."/>
            <person name="Salamov A."/>
            <person name="Vandepoele K."/>
            <person name="Beszteri B."/>
            <person name="Gruber A."/>
            <person name="Heijde M."/>
            <person name="Katinka M."/>
            <person name="Mock T."/>
            <person name="Valentin K."/>
            <person name="Verret F."/>
            <person name="Berges J.A."/>
            <person name="Brownlee C."/>
            <person name="Cadoret J.P."/>
            <person name="Chiovitti A."/>
            <person name="Choi C.J."/>
            <person name="Coesel S."/>
            <person name="De Martino A."/>
            <person name="Detter J.C."/>
            <person name="Durkin C."/>
            <person name="Falciatore A."/>
            <person name="Fournet J."/>
            <person name="Haruta M."/>
            <person name="Huysman M.J."/>
            <person name="Jenkins B.D."/>
            <person name="Jiroutova K."/>
            <person name="Jorgensen R.E."/>
            <person name="Joubert Y."/>
            <person name="Kaplan A."/>
            <person name="Kroger N."/>
            <person name="Kroth P.G."/>
            <person name="La Roche J."/>
            <person name="Lindquist E."/>
            <person name="Lommer M."/>
            <person name="Martin-Jezequel V."/>
            <person name="Lopez P.J."/>
            <person name="Lucas S."/>
            <person name="Mangogna M."/>
            <person name="McGinnis K."/>
            <person name="Medlin L.K."/>
            <person name="Montsant A."/>
            <person name="Oudot-Le Secq M.P."/>
            <person name="Napoli C."/>
            <person name="Obornik M."/>
            <person name="Parker M.S."/>
            <person name="Petit J.L."/>
            <person name="Porcel B.M."/>
            <person name="Poulsen N."/>
            <person name="Robison M."/>
            <person name="Rychlewski L."/>
            <person name="Rynearson T.A."/>
            <person name="Schmutz J."/>
            <person name="Shapiro H."/>
            <person name="Siaut M."/>
            <person name="Stanley M."/>
            <person name="Sussman M.R."/>
            <person name="Taylor A.R."/>
            <person name="Vardi A."/>
            <person name="von Dassow P."/>
            <person name="Vyverman W."/>
            <person name="Willis A."/>
            <person name="Wyrwicz L.S."/>
            <person name="Rokhsar D.S."/>
            <person name="Weissenbach J."/>
            <person name="Armbrust E.V."/>
            <person name="Green B.R."/>
            <person name="Van de Peer Y."/>
            <person name="Grigoriev I.V."/>
        </authorList>
    </citation>
    <scope>NUCLEOTIDE SEQUENCE [LARGE SCALE GENOMIC DNA]</scope>
    <source>
        <strain evidence="4 5">CCAP 1055/1</strain>
    </source>
</reference>
<dbReference type="PANTHER" id="PTHR33607:SF2">
    <property type="entry name" value="ENDONUCLEASE-1"/>
    <property type="match status" value="1"/>
</dbReference>
<evidence type="ECO:0000313" key="5">
    <source>
        <dbReference type="Proteomes" id="UP000000759"/>
    </source>
</evidence>
<keyword evidence="5" id="KW-1185">Reference proteome</keyword>
<dbReference type="OrthoDB" id="423935at2759"/>
<dbReference type="eggNOG" id="ENOG502QTYN">
    <property type="taxonomic scope" value="Eukaryota"/>
</dbReference>
<dbReference type="HOGENOM" id="CLU_528396_0_0_1"/>
<gene>
    <name evidence="4" type="ORF">PHATRDRAFT_48915</name>
</gene>
<protein>
    <submittedName>
        <fullName evidence="4">Uncharacterized protein</fullName>
    </submittedName>
</protein>
<evidence type="ECO:0000256" key="1">
    <source>
        <dbReference type="ARBA" id="ARBA00022722"/>
    </source>
</evidence>
<reference evidence="5" key="2">
    <citation type="submission" date="2008-08" db="EMBL/GenBank/DDBJ databases">
        <authorList>
            <consortium name="Diatom Consortium"/>
            <person name="Grigoriev I."/>
            <person name="Grimwood J."/>
            <person name="Kuo A."/>
            <person name="Otillar R.P."/>
            <person name="Salamov A."/>
            <person name="Detter J.C."/>
            <person name="Lindquist E."/>
            <person name="Shapiro H."/>
            <person name="Lucas S."/>
            <person name="Glavina del Rio T."/>
            <person name="Pitluck S."/>
            <person name="Rokhsar D."/>
            <person name="Bowler C."/>
        </authorList>
    </citation>
    <scope>GENOME REANNOTATION</scope>
    <source>
        <strain evidence="5">CCAP 1055/1</strain>
    </source>
</reference>
<dbReference type="InParanoid" id="B7G8U6"/>
<dbReference type="Proteomes" id="UP000000759">
    <property type="component" value="Chromosome 19"/>
</dbReference>
<accession>B7G8U6</accession>
<dbReference type="RefSeq" id="XP_002183529.1">
    <property type="nucleotide sequence ID" value="XM_002183493.1"/>
</dbReference>
<dbReference type="STRING" id="556484.B7G8U6"/>
<proteinExistence type="predicted"/>
<evidence type="ECO:0000256" key="3">
    <source>
        <dbReference type="SAM" id="SignalP"/>
    </source>
</evidence>
<feature type="signal peptide" evidence="3">
    <location>
        <begin position="1"/>
        <end position="18"/>
    </location>
</feature>
<keyword evidence="1" id="KW-0540">Nuclease</keyword>